<gene>
    <name evidence="1" type="ORF">OIDMADRAFT_19244</name>
</gene>
<dbReference type="EMBL" id="KN832876">
    <property type="protein sequence ID" value="KIN01377.1"/>
    <property type="molecule type" value="Genomic_DNA"/>
</dbReference>
<proteinExistence type="predicted"/>
<dbReference type="HOGENOM" id="CLU_2134246_0_0_1"/>
<dbReference type="AlphaFoldDB" id="A0A0C3HG86"/>
<organism evidence="1 2">
    <name type="scientific">Oidiodendron maius (strain Zn)</name>
    <dbReference type="NCBI Taxonomy" id="913774"/>
    <lineage>
        <taxon>Eukaryota</taxon>
        <taxon>Fungi</taxon>
        <taxon>Dikarya</taxon>
        <taxon>Ascomycota</taxon>
        <taxon>Pezizomycotina</taxon>
        <taxon>Leotiomycetes</taxon>
        <taxon>Leotiomycetes incertae sedis</taxon>
        <taxon>Myxotrichaceae</taxon>
        <taxon>Oidiodendron</taxon>
    </lineage>
</organism>
<dbReference type="Proteomes" id="UP000054321">
    <property type="component" value="Unassembled WGS sequence"/>
</dbReference>
<reference evidence="1 2" key="1">
    <citation type="submission" date="2014-04" db="EMBL/GenBank/DDBJ databases">
        <authorList>
            <consortium name="DOE Joint Genome Institute"/>
            <person name="Kuo A."/>
            <person name="Martino E."/>
            <person name="Perotto S."/>
            <person name="Kohler A."/>
            <person name="Nagy L.G."/>
            <person name="Floudas D."/>
            <person name="Copeland A."/>
            <person name="Barry K.W."/>
            <person name="Cichocki N."/>
            <person name="Veneault-Fourrey C."/>
            <person name="LaButti K."/>
            <person name="Lindquist E.A."/>
            <person name="Lipzen A."/>
            <person name="Lundell T."/>
            <person name="Morin E."/>
            <person name="Murat C."/>
            <person name="Sun H."/>
            <person name="Tunlid A."/>
            <person name="Henrissat B."/>
            <person name="Grigoriev I.V."/>
            <person name="Hibbett D.S."/>
            <person name="Martin F."/>
            <person name="Nordberg H.P."/>
            <person name="Cantor M.N."/>
            <person name="Hua S.X."/>
        </authorList>
    </citation>
    <scope>NUCLEOTIDE SEQUENCE [LARGE SCALE GENOMIC DNA]</scope>
    <source>
        <strain evidence="1 2">Zn</strain>
    </source>
</reference>
<sequence>MLKQRCLSGQSHSYNILPQTGKSFHLGYIPHLLPRSIRTDAECVTSSAGEYQRGKWSLYTRVWRVLFRGFNRVKLHPEAAEFTTPNGVLHVIYRLLNNSILFGHVGLLPISSN</sequence>
<keyword evidence="2" id="KW-1185">Reference proteome</keyword>
<reference evidence="2" key="2">
    <citation type="submission" date="2015-01" db="EMBL/GenBank/DDBJ databases">
        <title>Evolutionary Origins and Diversification of the Mycorrhizal Mutualists.</title>
        <authorList>
            <consortium name="DOE Joint Genome Institute"/>
            <consortium name="Mycorrhizal Genomics Consortium"/>
            <person name="Kohler A."/>
            <person name="Kuo A."/>
            <person name="Nagy L.G."/>
            <person name="Floudas D."/>
            <person name="Copeland A."/>
            <person name="Barry K.W."/>
            <person name="Cichocki N."/>
            <person name="Veneault-Fourrey C."/>
            <person name="LaButti K."/>
            <person name="Lindquist E.A."/>
            <person name="Lipzen A."/>
            <person name="Lundell T."/>
            <person name="Morin E."/>
            <person name="Murat C."/>
            <person name="Riley R."/>
            <person name="Ohm R."/>
            <person name="Sun H."/>
            <person name="Tunlid A."/>
            <person name="Henrissat B."/>
            <person name="Grigoriev I.V."/>
            <person name="Hibbett D.S."/>
            <person name="Martin F."/>
        </authorList>
    </citation>
    <scope>NUCLEOTIDE SEQUENCE [LARGE SCALE GENOMIC DNA]</scope>
    <source>
        <strain evidence="2">Zn</strain>
    </source>
</reference>
<evidence type="ECO:0000313" key="2">
    <source>
        <dbReference type="Proteomes" id="UP000054321"/>
    </source>
</evidence>
<protein>
    <submittedName>
        <fullName evidence="1">Uncharacterized protein</fullName>
    </submittedName>
</protein>
<accession>A0A0C3HG86</accession>
<name>A0A0C3HG86_OIDMZ</name>
<dbReference type="InParanoid" id="A0A0C3HG86"/>
<evidence type="ECO:0000313" key="1">
    <source>
        <dbReference type="EMBL" id="KIN01377.1"/>
    </source>
</evidence>